<comment type="caution">
    <text evidence="2">The sequence shown here is derived from an EMBL/GenBank/DDBJ whole genome shotgun (WGS) entry which is preliminary data.</text>
</comment>
<dbReference type="EMBL" id="JBHSWI010000001">
    <property type="protein sequence ID" value="MFC6645222.1"/>
    <property type="molecule type" value="Genomic_DNA"/>
</dbReference>
<evidence type="ECO:0000313" key="3">
    <source>
        <dbReference type="Proteomes" id="UP001596391"/>
    </source>
</evidence>
<gene>
    <name evidence="2" type="ORF">ACFQBQ_06385</name>
</gene>
<protein>
    <submittedName>
        <fullName evidence="2">Uncharacterized protein</fullName>
    </submittedName>
</protein>
<feature type="signal peptide" evidence="1">
    <location>
        <begin position="1"/>
        <end position="21"/>
    </location>
</feature>
<keyword evidence="1" id="KW-0732">Signal</keyword>
<dbReference type="Gene3D" id="2.120.10.30">
    <property type="entry name" value="TolB, C-terminal domain"/>
    <property type="match status" value="1"/>
</dbReference>
<sequence>MSRSRVLMLAGLAASASVLLSGCGMGSSTTASNSIANVSGTVHGGPQGDANASITLYATTTAAYGTGGTVLASTTTDQFGFFNFGNSAAVCPTGQQAYIVVTGGNPGLGAGQSNPNITLMAALGDCSGISTATSIYINEATTVAAGYALSNFMSVDTAGVHVSAPSTNNAQTGTCVVNSTTGLSTCTAAGLRHAFMNALNLVNSVSADGSSTPTGMAYTTIPGNTSSTVPTLLINTLSNILMSCVNSTGGAAGDSTNCGKLFTATTPPTTSAVSPVTPTNTLQAVLNLAKYPTLTPANVSATFALASGFTYYTPSLATVPSDYSMAIAYQGPVSGTTYQYGFYTVTDINDTTYTMAQTASSGAGNTRIDALSPYGGASYQGPIISAIGCAAASPCEAGVDTVGNIWLANTVSTASNVYQISTSNGSLVNTTAVSTAANSAAVDKYNNVYVTSALVTGPNVFMKAAGSSTFAAVASETQATPEYITVAADGSVWNANYNTSNVQASYIQNTSTGATPTLASPVLATGGATSSAYGISFDAAGNTWVNGLSTLYSIVPGQTTAAGVYAISGIGGSGTGATKAATSARFHAQDGDGNIFLPDNGQNVVYQYFPGTHSFVYLVPCTGNTGTACLTAGQRVAASRNAEVDATGSIWISNPSATVANGNIVQIIGTAAPAWGQRSYQKIGSRP</sequence>
<dbReference type="Proteomes" id="UP001596391">
    <property type="component" value="Unassembled WGS sequence"/>
</dbReference>
<evidence type="ECO:0000313" key="2">
    <source>
        <dbReference type="EMBL" id="MFC6645222.1"/>
    </source>
</evidence>
<dbReference type="RefSeq" id="WP_263371606.1">
    <property type="nucleotide sequence ID" value="NZ_JAGSYD010000003.1"/>
</dbReference>
<reference evidence="3" key="1">
    <citation type="journal article" date="2019" name="Int. J. Syst. Evol. Microbiol.">
        <title>The Global Catalogue of Microorganisms (GCM) 10K type strain sequencing project: providing services to taxonomists for standard genome sequencing and annotation.</title>
        <authorList>
            <consortium name="The Broad Institute Genomics Platform"/>
            <consortium name="The Broad Institute Genome Sequencing Center for Infectious Disease"/>
            <person name="Wu L."/>
            <person name="Ma J."/>
        </authorList>
    </citation>
    <scope>NUCLEOTIDE SEQUENCE [LARGE SCALE GENOMIC DNA]</scope>
    <source>
        <strain evidence="3">CGMCC 1.16026</strain>
    </source>
</reference>
<dbReference type="SUPFAM" id="SSF101898">
    <property type="entry name" value="NHL repeat"/>
    <property type="match status" value="1"/>
</dbReference>
<organism evidence="2 3">
    <name type="scientific">Granulicella cerasi</name>
    <dbReference type="NCBI Taxonomy" id="741063"/>
    <lineage>
        <taxon>Bacteria</taxon>
        <taxon>Pseudomonadati</taxon>
        <taxon>Acidobacteriota</taxon>
        <taxon>Terriglobia</taxon>
        <taxon>Terriglobales</taxon>
        <taxon>Acidobacteriaceae</taxon>
        <taxon>Granulicella</taxon>
    </lineage>
</organism>
<proteinExistence type="predicted"/>
<evidence type="ECO:0000256" key="1">
    <source>
        <dbReference type="SAM" id="SignalP"/>
    </source>
</evidence>
<accession>A0ABW1Z6X8</accession>
<dbReference type="PROSITE" id="PS51257">
    <property type="entry name" value="PROKAR_LIPOPROTEIN"/>
    <property type="match status" value="1"/>
</dbReference>
<dbReference type="InterPro" id="IPR011042">
    <property type="entry name" value="6-blade_b-propeller_TolB-like"/>
</dbReference>
<feature type="chain" id="PRO_5045496834" evidence="1">
    <location>
        <begin position="22"/>
        <end position="687"/>
    </location>
</feature>
<name>A0ABW1Z6X8_9BACT</name>
<keyword evidence="3" id="KW-1185">Reference proteome</keyword>